<comment type="caution">
    <text evidence="2">The sequence shown here is derived from an EMBL/GenBank/DDBJ whole genome shotgun (WGS) entry which is preliminary data.</text>
</comment>
<dbReference type="Proteomes" id="UP000327044">
    <property type="component" value="Unassembled WGS sequence"/>
</dbReference>
<keyword evidence="1" id="KW-0732">Signal</keyword>
<dbReference type="SUPFAM" id="SSF47565">
    <property type="entry name" value="Insect pheromone/odorant-binding proteins"/>
    <property type="match status" value="1"/>
</dbReference>
<evidence type="ECO:0000313" key="3">
    <source>
        <dbReference type="Proteomes" id="UP000327044"/>
    </source>
</evidence>
<dbReference type="EMBL" id="VVIM01000004">
    <property type="protein sequence ID" value="KAB0800655.1"/>
    <property type="molecule type" value="Genomic_DNA"/>
</dbReference>
<dbReference type="FunCoup" id="A0A5N4ATF3">
    <property type="interactions" value="13"/>
</dbReference>
<accession>A0A5N4ATF3</accession>
<sequence length="133" mass="14928">MWNTIALSILLLSSTVFSGKVPSDISEDWTKSVNKVKMECLEQGNTTVEAVDAMLATWDIPESLNCFMTCVFEKNGFVDKDGNFTEVLLQHKGVTQENLRKCENAVEAYNKESCNRVYYFCTCMISSVSISNV</sequence>
<evidence type="ECO:0000256" key="1">
    <source>
        <dbReference type="SAM" id="SignalP"/>
    </source>
</evidence>
<protein>
    <submittedName>
        <fullName evidence="2">Uncharacterized protein</fullName>
    </submittedName>
</protein>
<dbReference type="InterPro" id="IPR036728">
    <property type="entry name" value="PBP_GOBP_sf"/>
</dbReference>
<organism evidence="2 3">
    <name type="scientific">Photinus pyralis</name>
    <name type="common">Common eastern firefly</name>
    <name type="synonym">Lampyris pyralis</name>
    <dbReference type="NCBI Taxonomy" id="7054"/>
    <lineage>
        <taxon>Eukaryota</taxon>
        <taxon>Metazoa</taxon>
        <taxon>Ecdysozoa</taxon>
        <taxon>Arthropoda</taxon>
        <taxon>Hexapoda</taxon>
        <taxon>Insecta</taxon>
        <taxon>Pterygota</taxon>
        <taxon>Neoptera</taxon>
        <taxon>Endopterygota</taxon>
        <taxon>Coleoptera</taxon>
        <taxon>Polyphaga</taxon>
        <taxon>Elateriformia</taxon>
        <taxon>Elateroidea</taxon>
        <taxon>Lampyridae</taxon>
        <taxon>Lampyrinae</taxon>
        <taxon>Photinus</taxon>
    </lineage>
</organism>
<proteinExistence type="predicted"/>
<dbReference type="GO" id="GO:0005549">
    <property type="term" value="F:odorant binding"/>
    <property type="evidence" value="ECO:0007669"/>
    <property type="project" value="InterPro"/>
</dbReference>
<dbReference type="InterPro" id="IPR006170">
    <property type="entry name" value="PBP/GOBP"/>
</dbReference>
<reference evidence="2 3" key="1">
    <citation type="journal article" date="2018" name="Elife">
        <title>Firefly genomes illuminate parallel origins of bioluminescence in beetles.</title>
        <authorList>
            <person name="Fallon T.R."/>
            <person name="Lower S.E."/>
            <person name="Chang C.H."/>
            <person name="Bessho-Uehara M."/>
            <person name="Martin G.J."/>
            <person name="Bewick A.J."/>
            <person name="Behringer M."/>
            <person name="Debat H.J."/>
            <person name="Wong I."/>
            <person name="Day J.C."/>
            <person name="Suvorov A."/>
            <person name="Silva C.J."/>
            <person name="Stanger-Hall K.F."/>
            <person name="Hall D.W."/>
            <person name="Schmitz R.J."/>
            <person name="Nelson D.R."/>
            <person name="Lewis S.M."/>
            <person name="Shigenobu S."/>
            <person name="Bybee S.M."/>
            <person name="Larracuente A.M."/>
            <person name="Oba Y."/>
            <person name="Weng J.K."/>
        </authorList>
    </citation>
    <scope>NUCLEOTIDE SEQUENCE [LARGE SCALE GENOMIC DNA]</scope>
    <source>
        <strain evidence="2">1611_PpyrPB1</strain>
        <tissue evidence="2">Whole body</tissue>
    </source>
</reference>
<name>A0A5N4ATF3_PHOPY</name>
<gene>
    <name evidence="2" type="ORF">PPYR_06394</name>
</gene>
<evidence type="ECO:0000313" key="2">
    <source>
        <dbReference type="EMBL" id="KAB0800655.1"/>
    </source>
</evidence>
<dbReference type="SMART" id="SM00708">
    <property type="entry name" value="PhBP"/>
    <property type="match status" value="1"/>
</dbReference>
<dbReference type="CDD" id="cd23992">
    <property type="entry name" value="PBP_GOBP"/>
    <property type="match status" value="1"/>
</dbReference>
<dbReference type="InParanoid" id="A0A5N4ATF3"/>
<dbReference type="AlphaFoldDB" id="A0A5N4ATF3"/>
<dbReference type="Gene3D" id="1.10.238.20">
    <property type="entry name" value="Pheromone/general odorant binding protein domain"/>
    <property type="match status" value="1"/>
</dbReference>
<dbReference type="Pfam" id="PF01395">
    <property type="entry name" value="PBP_GOBP"/>
    <property type="match status" value="1"/>
</dbReference>
<feature type="signal peptide" evidence="1">
    <location>
        <begin position="1"/>
        <end position="18"/>
    </location>
</feature>
<keyword evidence="3" id="KW-1185">Reference proteome</keyword>
<feature type="chain" id="PRO_5024408672" evidence="1">
    <location>
        <begin position="19"/>
        <end position="133"/>
    </location>
</feature>